<dbReference type="Proteomes" id="UP001589838">
    <property type="component" value="Unassembled WGS sequence"/>
</dbReference>
<proteinExistence type="predicted"/>
<gene>
    <name evidence="1" type="ORF">ACFFHM_25150</name>
</gene>
<organism evidence="1 2">
    <name type="scientific">Halalkalibacter kiskunsagensis</name>
    <dbReference type="NCBI Taxonomy" id="1548599"/>
    <lineage>
        <taxon>Bacteria</taxon>
        <taxon>Bacillati</taxon>
        <taxon>Bacillota</taxon>
        <taxon>Bacilli</taxon>
        <taxon>Bacillales</taxon>
        <taxon>Bacillaceae</taxon>
        <taxon>Halalkalibacter</taxon>
    </lineage>
</organism>
<reference evidence="1 2" key="1">
    <citation type="submission" date="2024-09" db="EMBL/GenBank/DDBJ databases">
        <authorList>
            <person name="Sun Q."/>
            <person name="Mori K."/>
        </authorList>
    </citation>
    <scope>NUCLEOTIDE SEQUENCE [LARGE SCALE GENOMIC DNA]</scope>
    <source>
        <strain evidence="1 2">NCAIM B.02610</strain>
    </source>
</reference>
<name>A0ABV6KK56_9BACI</name>
<dbReference type="RefSeq" id="WP_335961413.1">
    <property type="nucleotide sequence ID" value="NZ_JAXBLX010000017.1"/>
</dbReference>
<keyword evidence="2" id="KW-1185">Reference proteome</keyword>
<accession>A0ABV6KK56</accession>
<protein>
    <submittedName>
        <fullName evidence="1">Uncharacterized protein</fullName>
    </submittedName>
</protein>
<sequence length="150" mass="17777">MMNQLYNMKCQCQQYLNQPVTLQVNGQPSYSGVVEHVDDENVYIMVPVDETGQYMDLEQLMNGWQSQSMYDYGQGADHAYAHQEQQPMTRHGEYDRYYAPGYYPYYPTYPPYAYYPYPYYPYPYGPYPRPIWWNRLILPLAALTAIAALR</sequence>
<evidence type="ECO:0000313" key="2">
    <source>
        <dbReference type="Proteomes" id="UP001589838"/>
    </source>
</evidence>
<evidence type="ECO:0000313" key="1">
    <source>
        <dbReference type="EMBL" id="MFC0473708.1"/>
    </source>
</evidence>
<comment type="caution">
    <text evidence="1">The sequence shown here is derived from an EMBL/GenBank/DDBJ whole genome shotgun (WGS) entry which is preliminary data.</text>
</comment>
<dbReference type="EMBL" id="JBHLUX010000095">
    <property type="protein sequence ID" value="MFC0473708.1"/>
    <property type="molecule type" value="Genomic_DNA"/>
</dbReference>